<feature type="region of interest" description="Disordered" evidence="1">
    <location>
        <begin position="1"/>
        <end position="271"/>
    </location>
</feature>
<feature type="compositionally biased region" description="Basic and acidic residues" evidence="1">
    <location>
        <begin position="382"/>
        <end position="407"/>
    </location>
</feature>
<feature type="compositionally biased region" description="Polar residues" evidence="1">
    <location>
        <begin position="84"/>
        <end position="100"/>
    </location>
</feature>
<dbReference type="EMBL" id="RRYP01017109">
    <property type="protein sequence ID" value="TNV74341.1"/>
    <property type="molecule type" value="Genomic_DNA"/>
</dbReference>
<feature type="compositionally biased region" description="Low complexity" evidence="1">
    <location>
        <begin position="119"/>
        <end position="130"/>
    </location>
</feature>
<name>A0A8J8NFW1_HALGN</name>
<dbReference type="Proteomes" id="UP000785679">
    <property type="component" value="Unassembled WGS sequence"/>
</dbReference>
<feature type="compositionally biased region" description="Acidic residues" evidence="1">
    <location>
        <begin position="207"/>
        <end position="216"/>
    </location>
</feature>
<comment type="caution">
    <text evidence="2">The sequence shown here is derived from an EMBL/GenBank/DDBJ whole genome shotgun (WGS) entry which is preliminary data.</text>
</comment>
<feature type="compositionally biased region" description="Polar residues" evidence="1">
    <location>
        <begin position="59"/>
        <end position="73"/>
    </location>
</feature>
<evidence type="ECO:0000313" key="2">
    <source>
        <dbReference type="EMBL" id="TNV74341.1"/>
    </source>
</evidence>
<feature type="compositionally biased region" description="Basic and acidic residues" evidence="1">
    <location>
        <begin position="166"/>
        <end position="190"/>
    </location>
</feature>
<feature type="compositionally biased region" description="Polar residues" evidence="1">
    <location>
        <begin position="21"/>
        <end position="39"/>
    </location>
</feature>
<feature type="region of interest" description="Disordered" evidence="1">
    <location>
        <begin position="382"/>
        <end position="421"/>
    </location>
</feature>
<protein>
    <submittedName>
        <fullName evidence="2">Uncharacterized protein</fullName>
    </submittedName>
</protein>
<proteinExistence type="predicted"/>
<reference evidence="2" key="1">
    <citation type="submission" date="2019-06" db="EMBL/GenBank/DDBJ databases">
        <authorList>
            <person name="Zheng W."/>
        </authorList>
    </citation>
    <scope>NUCLEOTIDE SEQUENCE</scope>
    <source>
        <strain evidence="2">QDHG01</strain>
    </source>
</reference>
<evidence type="ECO:0000313" key="3">
    <source>
        <dbReference type="Proteomes" id="UP000785679"/>
    </source>
</evidence>
<evidence type="ECO:0000256" key="1">
    <source>
        <dbReference type="SAM" id="MobiDB-lite"/>
    </source>
</evidence>
<accession>A0A8J8NFW1</accession>
<dbReference type="AlphaFoldDB" id="A0A8J8NFW1"/>
<gene>
    <name evidence="2" type="ORF">FGO68_gene1141</name>
</gene>
<organism evidence="2 3">
    <name type="scientific">Halteria grandinella</name>
    <dbReference type="NCBI Taxonomy" id="5974"/>
    <lineage>
        <taxon>Eukaryota</taxon>
        <taxon>Sar</taxon>
        <taxon>Alveolata</taxon>
        <taxon>Ciliophora</taxon>
        <taxon>Intramacronucleata</taxon>
        <taxon>Spirotrichea</taxon>
        <taxon>Stichotrichia</taxon>
        <taxon>Sporadotrichida</taxon>
        <taxon>Halteriidae</taxon>
        <taxon>Halteria</taxon>
    </lineage>
</organism>
<keyword evidence="3" id="KW-1185">Reference proteome</keyword>
<sequence length="421" mass="49170">MSINKQTKTHDNPFAVAAHPSPSSSGLDTPQFNSQQSDQGGRGTKCAPPAPPSYLLELQHSQITEVNSEYEVTQNDRHGRPSIQPHQSKQTFSFNQSVSKSEAREEEMEFDDGYGYGQEGDQMQQQHPQGAWAASQQSYEMVDDPASYGPEDEGHAVYQNDGYQEYMREQEERQRQQDLQEQISRREEAKNPQYGGRQQHKRAQPFYEEEEQEEQYEEKPQKQNKRAYRGPTESSEDEQARYYSAPDPSQKVVLHKPSQKDPRYTQQDPRAPAIPTMATQSQEGLQSLSIGDLFAQILKRTGLDEQRESTRAHASEVHEHLNLLKGKIREQIDLVEERCRLHHDTLAQDKRLYESFSRLFKDQSYKLEIDHMSMRDLEKLHSKKAMQEDPRRVSQKEHFPRQHRYPEAQRYSKQKYDYYDE</sequence>